<accession>A0A9X3UNM2</accession>
<evidence type="ECO:0000313" key="2">
    <source>
        <dbReference type="Proteomes" id="UP001145481"/>
    </source>
</evidence>
<dbReference type="RefSeq" id="WP_005752626.1">
    <property type="nucleotide sequence ID" value="NZ_CP017961.1"/>
</dbReference>
<evidence type="ECO:0000313" key="1">
    <source>
        <dbReference type="EMBL" id="MDA5622613.1"/>
    </source>
</evidence>
<dbReference type="AlphaFoldDB" id="A0A9X3UNM2"/>
<dbReference type="EMBL" id="JANJHC010000005">
    <property type="protein sequence ID" value="MDA5622613.1"/>
    <property type="molecule type" value="Genomic_DNA"/>
</dbReference>
<reference evidence="1" key="1">
    <citation type="submission" date="2022-07" db="EMBL/GenBank/DDBJ databases">
        <title>Genome-based characterization of novel serogroup A variants of Pasteurella multocida.</title>
        <authorList>
            <person name="Prajapati A."/>
            <person name="Yogisharadhya R."/>
            <person name="Mohanty N."/>
            <person name="Chanda M."/>
            <person name="Mendem S.K."/>
            <person name="Siddaramappa S."/>
            <person name="Shivachandra S.B."/>
        </authorList>
    </citation>
    <scope>NUCLEOTIDE SEQUENCE</scope>
    <source>
        <strain evidence="1">NIVEDIPm19</strain>
    </source>
</reference>
<dbReference type="Proteomes" id="UP001145481">
    <property type="component" value="Unassembled WGS sequence"/>
</dbReference>
<sequence>MVHSLLKRAGIAEDIAIHEGSSVNFKTAGVETTIGDNGQLQHVIHLPVLNQANAVEWVAALGHEIGHLVVQPYLNAFNMGKMHIDTQQAMQELYGDTFSNPDAIEKFADNYSQHFASALTDGEVDVEGSLFKLVADKLRAVATAIVDALRKLTKRDSGAITDKHTKLFKELSQGRQSMSEFITETKKREFLQGQQALKNGIAWRKTFGRHARKLIANLLPTHGRLKRISPAIADMFLSTKGGTGYVNIKRKLNQAFIGIQKTAGIGGSKLTNAVIERGYTDLINGRDTPAAKAVKGYVTKMRTAVKEYMDPNNIGAYGAHSRVRTDVPYKLNGSKVEKDSAKVRSILEGLGINHADLLVDAAINGRDSVLDAQGPEAWSAVLSIDINRKALSEYLDQNGVTVLNSYAYNLAHGAAKRMAFGAHARNLDGTLSRDDRGRVIFKPMVKLNHYAQTMSEDAASVISDAIHAINGNYAMKYVDAGGHLRMKHPPQWLRKTMSITNMLGNMAVLTYSGLNNIMDAAVPLMLSGDMGVSLRAVYKMLAGLDKREMAQMARTLGVIEYGVMQNTIIGLKYSDNKLENAMGVASSAFFTANMMNLTTRIARTTAVAVAVESMRAAANNPKKAYLLQPHGISVEDARRALDFIGDGDVNKIFGDLSNLDPVTASAVRKFKEGIYNFVNNSTLDPNEVTDPIIANNPWFQLLTNLKRFFYAFHHILIKGSIGRMLARYDAADTKLGKVSAVGSTVAGAFLFMLPLSLASWWMREWLRDGDPEKGNPFVGRTTQDIVVEGFKRAGMMGLYEIYFNAAQATEYGTPWWLTMTPSVATGYRAGEAISDGNYYKAFKTVMPLWDKTYLTSDEFLGDLFDIDSDED</sequence>
<protein>
    <submittedName>
        <fullName evidence="1">Uncharacterized protein</fullName>
    </submittedName>
</protein>
<organism evidence="1 2">
    <name type="scientific">Pasteurella multocida</name>
    <dbReference type="NCBI Taxonomy" id="747"/>
    <lineage>
        <taxon>Bacteria</taxon>
        <taxon>Pseudomonadati</taxon>
        <taxon>Pseudomonadota</taxon>
        <taxon>Gammaproteobacteria</taxon>
        <taxon>Pasteurellales</taxon>
        <taxon>Pasteurellaceae</taxon>
        <taxon>Pasteurella</taxon>
    </lineage>
</organism>
<proteinExistence type="predicted"/>
<gene>
    <name evidence="1" type="ORF">NM948_03495</name>
</gene>
<name>A0A9X3UNM2_PASMD</name>
<comment type="caution">
    <text evidence="1">The sequence shown here is derived from an EMBL/GenBank/DDBJ whole genome shotgun (WGS) entry which is preliminary data.</text>
</comment>